<dbReference type="GO" id="GO:0006508">
    <property type="term" value="P:proteolysis"/>
    <property type="evidence" value="ECO:0007669"/>
    <property type="project" value="UniProtKB-KW"/>
</dbReference>
<keyword evidence="2 6" id="KW-0645">Protease</keyword>
<name>A0ABT9HJF4_9GAMM</name>
<dbReference type="Proteomes" id="UP001228171">
    <property type="component" value="Unassembled WGS sequence"/>
</dbReference>
<feature type="domain" description="Prohead serine protease" evidence="5">
    <location>
        <begin position="49"/>
        <end position="153"/>
    </location>
</feature>
<proteinExistence type="predicted"/>
<keyword evidence="7" id="KW-1185">Reference proteome</keyword>
<evidence type="ECO:0000256" key="4">
    <source>
        <dbReference type="SAM" id="MobiDB-lite"/>
    </source>
</evidence>
<sequence length="219" mass="24104">MTKAYSTLKVKEISEDGDTRTITGIASTPKQDRDNDIMDMEGAQFALPMPLLWQHKHNEPIGEVTAATVTSDGIEITATIVKIDDDGPLKNRIDEAWQSIKSGLVKGLSIGFRLLEYQYLDDSYGLHIKEWEWYELSAVTIPANPDGKITSVKNIKQAFLDAQNPTDKPLKSTADTNPPKSVKTAPLANHEPVAQKSKTITLVDPNRGSIPLIKIGEPL</sequence>
<gene>
    <name evidence="6" type="ORF">Q8P09_12575</name>
</gene>
<dbReference type="GO" id="GO:0008233">
    <property type="term" value="F:peptidase activity"/>
    <property type="evidence" value="ECO:0007669"/>
    <property type="project" value="UniProtKB-KW"/>
</dbReference>
<accession>A0ABT9HJF4</accession>
<keyword evidence="3" id="KW-0378">Hydrolase</keyword>
<evidence type="ECO:0000256" key="2">
    <source>
        <dbReference type="ARBA" id="ARBA00022670"/>
    </source>
</evidence>
<organism evidence="6 7">
    <name type="scientific">Psychrobacter faecalis</name>
    <dbReference type="NCBI Taxonomy" id="180588"/>
    <lineage>
        <taxon>Bacteria</taxon>
        <taxon>Pseudomonadati</taxon>
        <taxon>Pseudomonadota</taxon>
        <taxon>Gammaproteobacteria</taxon>
        <taxon>Moraxellales</taxon>
        <taxon>Moraxellaceae</taxon>
        <taxon>Psychrobacter</taxon>
    </lineage>
</organism>
<reference evidence="6 7" key="1">
    <citation type="submission" date="2023-08" db="EMBL/GenBank/DDBJ databases">
        <authorList>
            <person name="Kumar R."/>
        </authorList>
    </citation>
    <scope>NUCLEOTIDE SEQUENCE [LARGE SCALE GENOMIC DNA]</scope>
    <source>
        <strain evidence="6 7">LUR13</strain>
    </source>
</reference>
<dbReference type="RefSeq" id="WP_305936104.1">
    <property type="nucleotide sequence ID" value="NZ_JAVAJI010000028.1"/>
</dbReference>
<keyword evidence="1" id="KW-1188">Viral release from host cell</keyword>
<evidence type="ECO:0000256" key="3">
    <source>
        <dbReference type="ARBA" id="ARBA00022801"/>
    </source>
</evidence>
<evidence type="ECO:0000313" key="7">
    <source>
        <dbReference type="Proteomes" id="UP001228171"/>
    </source>
</evidence>
<dbReference type="InterPro" id="IPR054613">
    <property type="entry name" value="Peptidase_S78_dom"/>
</dbReference>
<evidence type="ECO:0000313" key="6">
    <source>
        <dbReference type="EMBL" id="MDP4545911.1"/>
    </source>
</evidence>
<evidence type="ECO:0000256" key="1">
    <source>
        <dbReference type="ARBA" id="ARBA00022612"/>
    </source>
</evidence>
<feature type="region of interest" description="Disordered" evidence="4">
    <location>
        <begin position="163"/>
        <end position="195"/>
    </location>
</feature>
<evidence type="ECO:0000259" key="5">
    <source>
        <dbReference type="Pfam" id="PF04586"/>
    </source>
</evidence>
<dbReference type="EMBL" id="JAVAJI010000028">
    <property type="protein sequence ID" value="MDP4545911.1"/>
    <property type="molecule type" value="Genomic_DNA"/>
</dbReference>
<protein>
    <submittedName>
        <fullName evidence="6">HK97 family phage prohead protease</fullName>
    </submittedName>
</protein>
<dbReference type="Pfam" id="PF04586">
    <property type="entry name" value="Peptidase_S78"/>
    <property type="match status" value="1"/>
</dbReference>
<comment type="caution">
    <text evidence="6">The sequence shown here is derived from an EMBL/GenBank/DDBJ whole genome shotgun (WGS) entry which is preliminary data.</text>
</comment>